<protein>
    <submittedName>
        <fullName evidence="2">Uncharacterized protein</fullName>
    </submittedName>
</protein>
<feature type="region of interest" description="Disordered" evidence="1">
    <location>
        <begin position="745"/>
        <end position="826"/>
    </location>
</feature>
<keyword evidence="3" id="KW-1185">Reference proteome</keyword>
<feature type="compositionally biased region" description="Low complexity" evidence="1">
    <location>
        <begin position="284"/>
        <end position="297"/>
    </location>
</feature>
<proteinExistence type="predicted"/>
<dbReference type="Gene3D" id="2.40.70.10">
    <property type="entry name" value="Acid Proteases"/>
    <property type="match status" value="1"/>
</dbReference>
<evidence type="ECO:0000313" key="3">
    <source>
        <dbReference type="Proteomes" id="UP000077266"/>
    </source>
</evidence>
<feature type="region of interest" description="Disordered" evidence="1">
    <location>
        <begin position="284"/>
        <end position="422"/>
    </location>
</feature>
<feature type="compositionally biased region" description="Basic and acidic residues" evidence="1">
    <location>
        <begin position="781"/>
        <end position="805"/>
    </location>
</feature>
<feature type="compositionally biased region" description="Basic and acidic residues" evidence="1">
    <location>
        <begin position="301"/>
        <end position="313"/>
    </location>
</feature>
<evidence type="ECO:0000256" key="1">
    <source>
        <dbReference type="SAM" id="MobiDB-lite"/>
    </source>
</evidence>
<sequence>MHAPKITPKREDWGLDRHPSLPKSFYTTLPRLLDDRQRRESSPFVEPVSAMRSTPVCEPAQETQFTEAQYRNLYGPGVDPMDQRLLLALYTFENKHFSERLPPKVNGVKMEPPTYAGTGEIASLENFLIKFFKWQMVHGLTDSLGFSKALEVMGLCLKGSAETWYATECTIRAETGNEWTFESLIVGLRQRFVHATAKADAKAAYDAIRLGPGGVMELDSQLSRAAGYLVEKPSDYDRRLRFMSALPSAMSHRMLQDGHTAEKSTLAQLVAKAVDLESAAKASAAARGRASSVHVAATHGTDSREPPERRGGDQYRGYGNRDQAPERVRFRDQPRDREWNRQHDKPLPPTPSAANGVNKSFATPPARPGSTFTPRTDNSWSVRGNAAAVRVEPESDAAKSAEPPTVNAAGASDDIEPGDDDYDREVTALDEEPAGREEYNGLGYDEQDIAGFEIEPDEWLAGADDRDLCERVAWTRMARIVDIQDTVHAAGAVAKPVVVYRHASRPAQTTGHQPGRAASERRFFEGFVQLGGLSAHVLIDTGTDTDMVSAEYARDAKLHIFQLQRPVTLQMACIGSRSRINFGAKSDVGLGALVVKNRYFDVANIDKYDAILGLRFLWATAASLRFQDAGILEINGQSFDLLESDFAVRRRVSSRDQTHRGPVTPKQRSAAVPPVDPHTAVVRTGRIAYLENGLNEVYSDQDNWFNVLSMAESVLNSNTNAMTGFSPFELLYGYKSQMAWSSTSYTPSGLGSRVDGGTGAAEHNNPPSLPSMIVMRPSDPNLRDAGAEAIPEDYKCREQSEKERGGTISRESQDGQHYSPPSPAAA</sequence>
<dbReference type="CDD" id="cd00303">
    <property type="entry name" value="retropepsin_like"/>
    <property type="match status" value="1"/>
</dbReference>
<evidence type="ECO:0000313" key="2">
    <source>
        <dbReference type="EMBL" id="KZV91267.1"/>
    </source>
</evidence>
<dbReference type="STRING" id="1314781.A0A165H0F5"/>
<feature type="compositionally biased region" description="Basic and acidic residues" evidence="1">
    <location>
        <begin position="323"/>
        <end position="346"/>
    </location>
</feature>
<dbReference type="OrthoDB" id="2799149at2759"/>
<feature type="compositionally biased region" description="Acidic residues" evidence="1">
    <location>
        <begin position="413"/>
        <end position="422"/>
    </location>
</feature>
<organism evidence="2 3">
    <name type="scientific">Exidia glandulosa HHB12029</name>
    <dbReference type="NCBI Taxonomy" id="1314781"/>
    <lineage>
        <taxon>Eukaryota</taxon>
        <taxon>Fungi</taxon>
        <taxon>Dikarya</taxon>
        <taxon>Basidiomycota</taxon>
        <taxon>Agaricomycotina</taxon>
        <taxon>Agaricomycetes</taxon>
        <taxon>Auriculariales</taxon>
        <taxon>Exidiaceae</taxon>
        <taxon>Exidia</taxon>
    </lineage>
</organism>
<dbReference type="InterPro" id="IPR021109">
    <property type="entry name" value="Peptidase_aspartic_dom_sf"/>
</dbReference>
<dbReference type="AlphaFoldDB" id="A0A165H0F5"/>
<reference evidence="2 3" key="1">
    <citation type="journal article" date="2016" name="Mol. Biol. Evol.">
        <title>Comparative Genomics of Early-Diverging Mushroom-Forming Fungi Provides Insights into the Origins of Lignocellulose Decay Capabilities.</title>
        <authorList>
            <person name="Nagy L.G."/>
            <person name="Riley R."/>
            <person name="Tritt A."/>
            <person name="Adam C."/>
            <person name="Daum C."/>
            <person name="Floudas D."/>
            <person name="Sun H."/>
            <person name="Yadav J.S."/>
            <person name="Pangilinan J."/>
            <person name="Larsson K.H."/>
            <person name="Matsuura K."/>
            <person name="Barry K."/>
            <person name="Labutti K."/>
            <person name="Kuo R."/>
            <person name="Ohm R.A."/>
            <person name="Bhattacharya S.S."/>
            <person name="Shirouzu T."/>
            <person name="Yoshinaga Y."/>
            <person name="Martin F.M."/>
            <person name="Grigoriev I.V."/>
            <person name="Hibbett D.S."/>
        </authorList>
    </citation>
    <scope>NUCLEOTIDE SEQUENCE [LARGE SCALE GENOMIC DNA]</scope>
    <source>
        <strain evidence="2 3">HHB12029</strain>
    </source>
</reference>
<feature type="compositionally biased region" description="Basic and acidic residues" evidence="1">
    <location>
        <begin position="8"/>
        <end position="19"/>
    </location>
</feature>
<feature type="compositionally biased region" description="Polar residues" evidence="1">
    <location>
        <begin position="370"/>
        <end position="382"/>
    </location>
</feature>
<dbReference type="InParanoid" id="A0A165H0F5"/>
<dbReference type="EMBL" id="KV426031">
    <property type="protein sequence ID" value="KZV91267.1"/>
    <property type="molecule type" value="Genomic_DNA"/>
</dbReference>
<dbReference type="Proteomes" id="UP000077266">
    <property type="component" value="Unassembled WGS sequence"/>
</dbReference>
<feature type="compositionally biased region" description="Polar residues" evidence="1">
    <location>
        <begin position="352"/>
        <end position="361"/>
    </location>
</feature>
<name>A0A165H0F5_EXIGL</name>
<gene>
    <name evidence="2" type="ORF">EXIGLDRAFT_837228</name>
</gene>
<feature type="region of interest" description="Disordered" evidence="1">
    <location>
        <begin position="1"/>
        <end position="21"/>
    </location>
</feature>
<feature type="region of interest" description="Disordered" evidence="1">
    <location>
        <begin position="653"/>
        <end position="676"/>
    </location>
</feature>
<accession>A0A165H0F5</accession>